<accession>A0A7H2QH48</accession>
<reference evidence="1 2" key="2">
    <citation type="submission" date="2020-09" db="EMBL/GenBank/DDBJ databases">
        <authorList>
            <person name="Chen F.-J."/>
            <person name="Lee Y.-T."/>
        </authorList>
    </citation>
    <scope>NUCLEOTIDE SEQUENCE [LARGE SCALE GENOMIC DNA]</scope>
    <source>
        <strain evidence="1 2">AS73</strain>
    </source>
</reference>
<protein>
    <submittedName>
        <fullName evidence="1">Uncharacterized protein</fullName>
    </submittedName>
</protein>
<sequence length="68" mass="8336">MEEDKQATLYPEKRLKLRKKAKAMFEWKRINKAMLYPEKWLKLRKKMRNCSLIKWQSTANEIYAILGF</sequence>
<dbReference type="EMBL" id="CP061561">
    <property type="protein sequence ID" value="QNX03791.1"/>
    <property type="molecule type" value="Genomic_DNA"/>
</dbReference>
<dbReference type="RefSeq" id="WP_151683063.1">
    <property type="nucleotide sequence ID" value="NZ_BKEE01000003.1"/>
</dbReference>
<gene>
    <name evidence="1" type="ORF">IC796_10125</name>
</gene>
<organism evidence="1 2">
    <name type="scientific">Acinetobacter seifertii</name>
    <dbReference type="NCBI Taxonomy" id="1530123"/>
    <lineage>
        <taxon>Bacteria</taxon>
        <taxon>Pseudomonadati</taxon>
        <taxon>Pseudomonadota</taxon>
        <taxon>Gammaproteobacteria</taxon>
        <taxon>Moraxellales</taxon>
        <taxon>Moraxellaceae</taxon>
        <taxon>Acinetobacter</taxon>
        <taxon>Acinetobacter calcoaceticus/baumannii complex</taxon>
    </lineage>
</organism>
<name>A0A7H2QH48_9GAMM</name>
<dbReference type="Proteomes" id="UP000516862">
    <property type="component" value="Chromosome"/>
</dbReference>
<proteinExistence type="predicted"/>
<reference evidence="2" key="1">
    <citation type="submission" date="2020-09" db="EMBL/GenBank/DDBJ databases">
        <title>Clinical and molecular characterization of Acinetobacter seifertii in Taiwan.</title>
        <authorList>
            <person name="Li L.-H."/>
            <person name="Yang Y.-S."/>
            <person name="Sun J.-R."/>
            <person name="Huang T.-W."/>
            <person name="Huang W.-C."/>
            <person name="Wang Y.-C."/>
            <person name="Kuo T.-H."/>
            <person name="Kuo S.-C."/>
            <person name="Chen T.-L."/>
        </authorList>
    </citation>
    <scope>NUCLEOTIDE SEQUENCE [LARGE SCALE GENOMIC DNA]</scope>
    <source>
        <strain evidence="2">AS73</strain>
    </source>
</reference>
<evidence type="ECO:0000313" key="2">
    <source>
        <dbReference type="Proteomes" id="UP000516862"/>
    </source>
</evidence>
<evidence type="ECO:0000313" key="1">
    <source>
        <dbReference type="EMBL" id="QNX03791.1"/>
    </source>
</evidence>
<dbReference type="AlphaFoldDB" id="A0A7H2QH48"/>